<protein>
    <recommendedName>
        <fullName evidence="7">3-methyl-2-oxobutanoate hydroxymethyltransferase</fullName>
        <ecNumber evidence="7">2.1.2.11</ecNumber>
    </recommendedName>
    <alternativeName>
        <fullName evidence="7">Ketopantoate hydroxymethyltransferase</fullName>
        <shortName evidence="7">KPHMT</shortName>
    </alternativeName>
</protein>
<keyword evidence="5 7" id="KW-0808">Transferase</keyword>
<feature type="binding site" evidence="7 10">
    <location>
        <position position="114"/>
    </location>
    <ligand>
        <name>Mg(2+)</name>
        <dbReference type="ChEBI" id="CHEBI:18420"/>
    </ligand>
</feature>
<name>A0A1G9LZA3_9BACI</name>
<reference evidence="12" key="1">
    <citation type="submission" date="2016-10" db="EMBL/GenBank/DDBJ databases">
        <authorList>
            <person name="Varghese N."/>
            <person name="Submissions S."/>
        </authorList>
    </citation>
    <scope>NUCLEOTIDE SEQUENCE [LARGE SCALE GENOMIC DNA]</scope>
    <source>
        <strain evidence="12">CGMCC 1.6199</strain>
    </source>
</reference>
<evidence type="ECO:0000256" key="9">
    <source>
        <dbReference type="PIRSR" id="PIRSR000388-2"/>
    </source>
</evidence>
<comment type="subunit">
    <text evidence="3 7">Homodecamer; pentamer of dimers.</text>
</comment>
<feature type="binding site" evidence="7 9">
    <location>
        <begin position="43"/>
        <end position="44"/>
    </location>
    <ligand>
        <name>3-methyl-2-oxobutanoate</name>
        <dbReference type="ChEBI" id="CHEBI:11851"/>
    </ligand>
</feature>
<dbReference type="OrthoDB" id="9781789at2"/>
<feature type="binding site" evidence="7 9">
    <location>
        <position position="112"/>
    </location>
    <ligand>
        <name>3-methyl-2-oxobutanoate</name>
        <dbReference type="ChEBI" id="CHEBI:11851"/>
    </ligand>
</feature>
<dbReference type="FunFam" id="3.20.20.60:FF:000003">
    <property type="entry name" value="3-methyl-2-oxobutanoate hydroxymethyltransferase"/>
    <property type="match status" value="1"/>
</dbReference>
<comment type="pathway">
    <text evidence="1 7">Cofactor biosynthesis; (R)-pantothenate biosynthesis; (R)-pantoate from 3-methyl-2-oxobutanoate: step 1/2.</text>
</comment>
<dbReference type="CDD" id="cd06557">
    <property type="entry name" value="KPHMT-like"/>
    <property type="match status" value="1"/>
</dbReference>
<dbReference type="GO" id="GO:0032259">
    <property type="term" value="P:methylation"/>
    <property type="evidence" value="ECO:0007669"/>
    <property type="project" value="UniProtKB-KW"/>
</dbReference>
<dbReference type="AlphaFoldDB" id="A0A1G9LZA3"/>
<evidence type="ECO:0000256" key="2">
    <source>
        <dbReference type="ARBA" id="ARBA00008676"/>
    </source>
</evidence>
<dbReference type="NCBIfam" id="TIGR00222">
    <property type="entry name" value="panB"/>
    <property type="match status" value="1"/>
</dbReference>
<dbReference type="GO" id="GO:0003864">
    <property type="term" value="F:3-methyl-2-oxobutanoate hydroxymethyltransferase activity"/>
    <property type="evidence" value="ECO:0007669"/>
    <property type="project" value="UniProtKB-UniRule"/>
</dbReference>
<evidence type="ECO:0000256" key="3">
    <source>
        <dbReference type="ARBA" id="ARBA00011424"/>
    </source>
</evidence>
<dbReference type="GO" id="GO:0000287">
    <property type="term" value="F:magnesium ion binding"/>
    <property type="evidence" value="ECO:0007669"/>
    <property type="project" value="TreeGrafter"/>
</dbReference>
<dbReference type="EMBL" id="FNHF01000001">
    <property type="protein sequence ID" value="SDL67342.1"/>
    <property type="molecule type" value="Genomic_DNA"/>
</dbReference>
<feature type="binding site" evidence="7 10">
    <location>
        <position position="82"/>
    </location>
    <ligand>
        <name>Mg(2+)</name>
        <dbReference type="ChEBI" id="CHEBI:18420"/>
    </ligand>
</feature>
<gene>
    <name evidence="7" type="primary">panB</name>
    <name evidence="11" type="ORF">SAMN05216244_0350</name>
</gene>
<dbReference type="Pfam" id="PF02548">
    <property type="entry name" value="Pantoate_transf"/>
    <property type="match status" value="1"/>
</dbReference>
<dbReference type="HAMAP" id="MF_00156">
    <property type="entry name" value="PanB"/>
    <property type="match status" value="1"/>
</dbReference>
<comment type="subcellular location">
    <subcellularLocation>
        <location evidence="7">Cytoplasm</location>
    </subcellularLocation>
</comment>
<dbReference type="Gene3D" id="3.20.20.60">
    <property type="entry name" value="Phosphoenolpyruvate-binding domains"/>
    <property type="match status" value="1"/>
</dbReference>
<evidence type="ECO:0000256" key="7">
    <source>
        <dbReference type="HAMAP-Rule" id="MF_00156"/>
    </source>
</evidence>
<keyword evidence="7 10" id="KW-0479">Metal-binding</keyword>
<evidence type="ECO:0000256" key="1">
    <source>
        <dbReference type="ARBA" id="ARBA00005033"/>
    </source>
</evidence>
<dbReference type="Proteomes" id="UP000182347">
    <property type="component" value="Unassembled WGS sequence"/>
</dbReference>
<dbReference type="NCBIfam" id="NF001452">
    <property type="entry name" value="PRK00311.1"/>
    <property type="match status" value="1"/>
</dbReference>
<evidence type="ECO:0000256" key="4">
    <source>
        <dbReference type="ARBA" id="ARBA00022655"/>
    </source>
</evidence>
<evidence type="ECO:0000313" key="11">
    <source>
        <dbReference type="EMBL" id="SDL67342.1"/>
    </source>
</evidence>
<keyword evidence="11" id="KW-0489">Methyltransferase</keyword>
<feature type="binding site" evidence="7 9">
    <location>
        <position position="82"/>
    </location>
    <ligand>
        <name>3-methyl-2-oxobutanoate</name>
        <dbReference type="ChEBI" id="CHEBI:11851"/>
    </ligand>
</feature>
<comment type="catalytic activity">
    <reaction evidence="7">
        <text>(6R)-5,10-methylene-5,6,7,8-tetrahydrofolate + 3-methyl-2-oxobutanoate + H2O = 2-dehydropantoate + (6S)-5,6,7,8-tetrahydrofolate</text>
        <dbReference type="Rhea" id="RHEA:11824"/>
        <dbReference type="ChEBI" id="CHEBI:11561"/>
        <dbReference type="ChEBI" id="CHEBI:11851"/>
        <dbReference type="ChEBI" id="CHEBI:15377"/>
        <dbReference type="ChEBI" id="CHEBI:15636"/>
        <dbReference type="ChEBI" id="CHEBI:57453"/>
        <dbReference type="EC" id="2.1.2.11"/>
    </reaction>
</comment>
<comment type="similarity">
    <text evidence="2 7">Belongs to the PanB family.</text>
</comment>
<organism evidence="11 12">
    <name type="scientific">Sediminibacillus halophilus</name>
    <dbReference type="NCBI Taxonomy" id="482461"/>
    <lineage>
        <taxon>Bacteria</taxon>
        <taxon>Bacillati</taxon>
        <taxon>Bacillota</taxon>
        <taxon>Bacilli</taxon>
        <taxon>Bacillales</taxon>
        <taxon>Bacillaceae</taxon>
        <taxon>Sediminibacillus</taxon>
    </lineage>
</organism>
<dbReference type="SUPFAM" id="SSF51621">
    <property type="entry name" value="Phosphoenolpyruvate/pyruvate domain"/>
    <property type="match status" value="1"/>
</dbReference>
<sequence length="280" mass="30615">MLTVSHLRSMKEKGEKIAMLTAYDYPSAKLAEQAGIDMLLVGDSLGMVVLGYPSTVQVTIDDMIHHGKAVARGADDTFLVVDMPFMSYHVSLEDSLNNAKRIFQETNAHALKVEGASPETIRLIERMTAAGIPVIAHLGLTPQSVNVLGGYRVQGKDRDTAQKILDEAKAVEKSGAAALVLECIPKELSEVITASLSIPTIGIGAGQACDGQVLVYHDVLQYGVDRLPKFVKSYLDGNEDVTGSLKQYIEEVKSFRFPSDDHSFTMNRDFLPVMQQEEEE</sequence>
<dbReference type="InterPro" id="IPR040442">
    <property type="entry name" value="Pyrv_kinase-like_dom_sf"/>
</dbReference>
<proteinExistence type="inferred from homology"/>
<feature type="active site" description="Proton acceptor" evidence="7 8">
    <location>
        <position position="182"/>
    </location>
</feature>
<keyword evidence="7" id="KW-0963">Cytoplasm</keyword>
<dbReference type="STRING" id="482461.SAMN05216244_0350"/>
<dbReference type="EC" id="2.1.2.11" evidence="7"/>
<dbReference type="PANTHER" id="PTHR20881">
    <property type="entry name" value="3-METHYL-2-OXOBUTANOATE HYDROXYMETHYLTRANSFERASE"/>
    <property type="match status" value="1"/>
</dbReference>
<dbReference type="InterPro" id="IPR015813">
    <property type="entry name" value="Pyrv/PenolPyrv_kinase-like_dom"/>
</dbReference>
<evidence type="ECO:0000256" key="5">
    <source>
        <dbReference type="ARBA" id="ARBA00022679"/>
    </source>
</evidence>
<feature type="binding site" evidence="7 10">
    <location>
        <position position="43"/>
    </location>
    <ligand>
        <name>Mg(2+)</name>
        <dbReference type="ChEBI" id="CHEBI:18420"/>
    </ligand>
</feature>
<comment type="cofactor">
    <cofactor evidence="7 10">
        <name>Mg(2+)</name>
        <dbReference type="ChEBI" id="CHEBI:18420"/>
    </cofactor>
    <text evidence="7 10">Binds 1 Mg(2+) ion per subunit.</text>
</comment>
<dbReference type="RefSeq" id="WP_074597157.1">
    <property type="nucleotide sequence ID" value="NZ_FNHF01000001.1"/>
</dbReference>
<dbReference type="GO" id="GO:0015940">
    <property type="term" value="P:pantothenate biosynthetic process"/>
    <property type="evidence" value="ECO:0007669"/>
    <property type="project" value="UniProtKB-UniRule"/>
</dbReference>
<evidence type="ECO:0000256" key="8">
    <source>
        <dbReference type="PIRSR" id="PIRSR000388-1"/>
    </source>
</evidence>
<dbReference type="GO" id="GO:0005737">
    <property type="term" value="C:cytoplasm"/>
    <property type="evidence" value="ECO:0007669"/>
    <property type="project" value="UniProtKB-SubCell"/>
</dbReference>
<dbReference type="PANTHER" id="PTHR20881:SF0">
    <property type="entry name" value="3-METHYL-2-OXOBUTANOATE HYDROXYMETHYLTRANSFERASE"/>
    <property type="match status" value="1"/>
</dbReference>
<evidence type="ECO:0000256" key="6">
    <source>
        <dbReference type="ARBA" id="ARBA00056497"/>
    </source>
</evidence>
<keyword evidence="7 10" id="KW-0460">Magnesium</keyword>
<dbReference type="UniPathway" id="UPA00028">
    <property type="reaction ID" value="UER00003"/>
</dbReference>
<dbReference type="GO" id="GO:0008168">
    <property type="term" value="F:methyltransferase activity"/>
    <property type="evidence" value="ECO:0007669"/>
    <property type="project" value="UniProtKB-KW"/>
</dbReference>
<comment type="function">
    <text evidence="6 7">Catalyzes the reversible reaction in which hydroxymethyl group from 5,10-methylenetetrahydrofolate is transferred onto alpha-ketoisovalerate to form ketopantoate.</text>
</comment>
<evidence type="ECO:0000313" key="12">
    <source>
        <dbReference type="Proteomes" id="UP000182347"/>
    </source>
</evidence>
<evidence type="ECO:0000256" key="10">
    <source>
        <dbReference type="PIRSR" id="PIRSR000388-3"/>
    </source>
</evidence>
<keyword evidence="12" id="KW-1185">Reference proteome</keyword>
<dbReference type="InterPro" id="IPR003700">
    <property type="entry name" value="Pantoate_hydroxy_MeTrfase"/>
</dbReference>
<accession>A0A1G9LZA3</accession>
<keyword evidence="4 7" id="KW-0566">Pantothenate biosynthesis</keyword>
<dbReference type="PIRSF" id="PIRSF000388">
    <property type="entry name" value="Pantoate_hydroxy_MeTrfase"/>
    <property type="match status" value="1"/>
</dbReference>